<dbReference type="RefSeq" id="YP_009220788.1">
    <property type="nucleotide sequence ID" value="NC_029042.1"/>
</dbReference>
<accession>A0A0N7CD73</accession>
<proteinExistence type="predicted"/>
<dbReference type="Proteomes" id="UP000201337">
    <property type="component" value="Segment"/>
</dbReference>
<evidence type="ECO:0000313" key="1">
    <source>
        <dbReference type="EMBL" id="AKJ73646.1"/>
    </source>
</evidence>
<name>A0A0N7CD73_9CAUD</name>
<gene>
    <name evidence="1" type="ORF">SP38_44</name>
</gene>
<keyword evidence="2" id="KW-1185">Reference proteome</keyword>
<protein>
    <submittedName>
        <fullName evidence="1">Uncharacterized protein</fullName>
    </submittedName>
</protein>
<evidence type="ECO:0000313" key="2">
    <source>
        <dbReference type="Proteomes" id="UP000201337"/>
    </source>
</evidence>
<dbReference type="KEGG" id="vg:26683754"/>
<dbReference type="EMBL" id="KR296692">
    <property type="protein sequence ID" value="AKJ73646.1"/>
    <property type="molecule type" value="Genomic_DNA"/>
</dbReference>
<dbReference type="GeneID" id="26683754"/>
<reference evidence="1 2" key="1">
    <citation type="journal article" date="2016" name="Virus Genes">
        <title>Genomic characterization of Salmonella bacteriophages isolated from India.</title>
        <authorList>
            <person name="Karpe Y.A."/>
            <person name="Kanade G.D."/>
            <person name="Pingale K.D."/>
            <person name="Arankalle V.A."/>
            <person name="Banerjee K."/>
        </authorList>
    </citation>
    <scope>NUCLEOTIDE SEQUENCE [LARGE SCALE GENOMIC DNA]</scope>
</reference>
<organism evidence="1 2">
    <name type="scientific">Salmonella phage 38</name>
    <dbReference type="NCBI Taxonomy" id="1654891"/>
    <lineage>
        <taxon>Viruses</taxon>
        <taxon>Duplodnaviria</taxon>
        <taxon>Heunggongvirae</taxon>
        <taxon>Uroviricota</taxon>
        <taxon>Caudoviricetes</taxon>
        <taxon>Pantevenvirales</taxon>
        <taxon>Ackermannviridae</taxon>
        <taxon>Cvivirinae</taxon>
        <taxon>Kuttervirus</taxon>
        <taxon>Kuttervirus kv38</taxon>
    </lineage>
</organism>
<sequence length="53" mass="6099">MSLPQRVHNVASKGNKVPVGNIIVPTVFPDFRSANRRGRMRKFRQIDGEVVHW</sequence>